<reference evidence="3" key="1">
    <citation type="journal article" date="2021" name="Syst. Appl. Microbiol.">
        <title>Roseomonas hellenica sp. nov., isolated from roots of wild-growing Alkanna tinctoria.</title>
        <authorList>
            <person name="Rat A."/>
            <person name="Naranjo H.D."/>
            <person name="Lebbe L."/>
            <person name="Cnockaert M."/>
            <person name="Krigas N."/>
            <person name="Grigoriadou K."/>
            <person name="Maloupa E."/>
            <person name="Willems A."/>
        </authorList>
    </citation>
    <scope>NUCLEOTIDE SEQUENCE [LARGE SCALE GENOMIC DNA]</scope>
    <source>
        <strain evidence="3">LMG 31523</strain>
    </source>
</reference>
<organism evidence="2 3">
    <name type="scientific">Plastoroseomonas hellenica</name>
    <dbReference type="NCBI Taxonomy" id="2687306"/>
    <lineage>
        <taxon>Bacteria</taxon>
        <taxon>Pseudomonadati</taxon>
        <taxon>Pseudomonadota</taxon>
        <taxon>Alphaproteobacteria</taxon>
        <taxon>Acetobacterales</taxon>
        <taxon>Acetobacteraceae</taxon>
        <taxon>Plastoroseomonas</taxon>
    </lineage>
</organism>
<keyword evidence="3" id="KW-1185">Reference proteome</keyword>
<dbReference type="Proteomes" id="UP001196870">
    <property type="component" value="Unassembled WGS sequence"/>
</dbReference>
<gene>
    <name evidence="2" type="ORF">GXW71_30465</name>
</gene>
<dbReference type="PANTHER" id="PTHR42928">
    <property type="entry name" value="TRICARBOXYLATE-BINDING PROTEIN"/>
    <property type="match status" value="1"/>
</dbReference>
<dbReference type="PANTHER" id="PTHR42928:SF5">
    <property type="entry name" value="BLR1237 PROTEIN"/>
    <property type="match status" value="1"/>
</dbReference>
<dbReference type="InterPro" id="IPR005064">
    <property type="entry name" value="BUG"/>
</dbReference>
<accession>A0ABS5F826</accession>
<protein>
    <submittedName>
        <fullName evidence="2">Tripartite tricarboxylate transporter substrate binding protein</fullName>
    </submittedName>
</protein>
<comment type="caution">
    <text evidence="2">The sequence shown here is derived from an EMBL/GenBank/DDBJ whole genome shotgun (WGS) entry which is preliminary data.</text>
</comment>
<dbReference type="InterPro" id="IPR042100">
    <property type="entry name" value="Bug_dom1"/>
</dbReference>
<name>A0ABS5F826_9PROT</name>
<dbReference type="Gene3D" id="3.40.190.150">
    <property type="entry name" value="Bordetella uptake gene, domain 1"/>
    <property type="match status" value="1"/>
</dbReference>
<proteinExistence type="inferred from homology"/>
<dbReference type="EMBL" id="JAAGBB010000066">
    <property type="protein sequence ID" value="MBR0668714.1"/>
    <property type="molecule type" value="Genomic_DNA"/>
</dbReference>
<sequence length="329" mass="34290">MPTRRLALAAIGMLPFRQARAQAQPWPSRPIVFTIPFPAGGSADLLARLLAERMMPLLGANARMVVENRAGAGGIIGSEFVRRQPADGYAILLATPSTHGTVPALQPETTPYDPIGDFTPIAIMGRAPIALAVPGNSPHRDPQALLAALRASPGAASWGSSGSGSIGHLAGEWMNLLAGGLRSEHIPYRGGAPLVEALTKGEVQYAWEPLGSLAAAARDGLIRCIGMGTTTRHPLFPDVPTMQEAGLAGFEATTWNVMLGPKGLPPAIVQRLNAAANAGLAVPELGERLAAAGIDPVTDSTPEATGAFIAAELARFRDIVARANLRPQR</sequence>
<dbReference type="Gene3D" id="3.40.190.10">
    <property type="entry name" value="Periplasmic binding protein-like II"/>
    <property type="match status" value="1"/>
</dbReference>
<dbReference type="PIRSF" id="PIRSF017082">
    <property type="entry name" value="YflP"/>
    <property type="match status" value="1"/>
</dbReference>
<dbReference type="SUPFAM" id="SSF53850">
    <property type="entry name" value="Periplasmic binding protein-like II"/>
    <property type="match status" value="1"/>
</dbReference>
<evidence type="ECO:0000313" key="2">
    <source>
        <dbReference type="EMBL" id="MBR0668714.1"/>
    </source>
</evidence>
<dbReference type="Pfam" id="PF03401">
    <property type="entry name" value="TctC"/>
    <property type="match status" value="1"/>
</dbReference>
<dbReference type="RefSeq" id="WP_211856630.1">
    <property type="nucleotide sequence ID" value="NZ_JAAGBB010000066.1"/>
</dbReference>
<comment type="similarity">
    <text evidence="1">Belongs to the UPF0065 (bug) family.</text>
</comment>
<evidence type="ECO:0000313" key="3">
    <source>
        <dbReference type="Proteomes" id="UP001196870"/>
    </source>
</evidence>
<evidence type="ECO:0000256" key="1">
    <source>
        <dbReference type="ARBA" id="ARBA00006987"/>
    </source>
</evidence>